<feature type="domain" description="ChsH2 rubredoxin-like zinc ribbon" evidence="2">
    <location>
        <begin position="24"/>
        <end position="57"/>
    </location>
</feature>
<dbReference type="Proteomes" id="UP001154312">
    <property type="component" value="Unassembled WGS sequence"/>
</dbReference>
<dbReference type="InterPro" id="IPR022002">
    <property type="entry name" value="ChsH2_Znr"/>
</dbReference>
<dbReference type="InterPro" id="IPR002878">
    <property type="entry name" value="ChsH2_C"/>
</dbReference>
<dbReference type="Pfam" id="PF12172">
    <property type="entry name" value="zf-ChsH2"/>
    <property type="match status" value="1"/>
</dbReference>
<dbReference type="SUPFAM" id="SSF50249">
    <property type="entry name" value="Nucleic acid-binding proteins"/>
    <property type="match status" value="1"/>
</dbReference>
<feature type="domain" description="ChsH2 C-terminal OB-fold" evidence="1">
    <location>
        <begin position="58"/>
        <end position="121"/>
    </location>
</feature>
<dbReference type="PANTHER" id="PTHR34075:SF5">
    <property type="entry name" value="BLR3430 PROTEIN"/>
    <property type="match status" value="1"/>
</dbReference>
<dbReference type="AlphaFoldDB" id="A0A9X4H009"/>
<dbReference type="Gene3D" id="6.10.30.10">
    <property type="match status" value="1"/>
</dbReference>
<name>A0A9X4H009_9FIRM</name>
<dbReference type="Pfam" id="PF01796">
    <property type="entry name" value="OB_ChsH2_C"/>
    <property type="match status" value="1"/>
</dbReference>
<gene>
    <name evidence="3" type="ORF">L7E55_00630</name>
</gene>
<organism evidence="3 4">
    <name type="scientific">Pelotomaculum isophthalicicum JI</name>
    <dbReference type="NCBI Taxonomy" id="947010"/>
    <lineage>
        <taxon>Bacteria</taxon>
        <taxon>Bacillati</taxon>
        <taxon>Bacillota</taxon>
        <taxon>Clostridia</taxon>
        <taxon>Eubacteriales</taxon>
        <taxon>Desulfotomaculaceae</taxon>
        <taxon>Pelotomaculum</taxon>
    </lineage>
</organism>
<keyword evidence="4" id="KW-1185">Reference proteome</keyword>
<evidence type="ECO:0000313" key="4">
    <source>
        <dbReference type="Proteomes" id="UP001154312"/>
    </source>
</evidence>
<accession>A0A9X4H009</accession>
<evidence type="ECO:0000259" key="2">
    <source>
        <dbReference type="Pfam" id="PF12172"/>
    </source>
</evidence>
<dbReference type="PANTHER" id="PTHR34075">
    <property type="entry name" value="BLR3430 PROTEIN"/>
    <property type="match status" value="1"/>
</dbReference>
<comment type="caution">
    <text evidence="3">The sequence shown here is derived from an EMBL/GenBank/DDBJ whole genome shotgun (WGS) entry which is preliminary data.</text>
</comment>
<dbReference type="InterPro" id="IPR012340">
    <property type="entry name" value="NA-bd_OB-fold"/>
</dbReference>
<evidence type="ECO:0000313" key="3">
    <source>
        <dbReference type="EMBL" id="MDF9406876.1"/>
    </source>
</evidence>
<proteinExistence type="predicted"/>
<protein>
    <submittedName>
        <fullName evidence="3">OB-fold domain-containing protein</fullName>
    </submittedName>
</protein>
<dbReference type="RefSeq" id="WP_277442020.1">
    <property type="nucleotide sequence ID" value="NZ_JAKOAV010000001.1"/>
</dbReference>
<evidence type="ECO:0000259" key="1">
    <source>
        <dbReference type="Pfam" id="PF01796"/>
    </source>
</evidence>
<dbReference type="InterPro" id="IPR052513">
    <property type="entry name" value="Thioester_dehydratase-like"/>
</dbReference>
<sequence length="136" mass="14861">MGFERFGSKSFTSQAKVAEFVDYLDKGEVAYTKCRTCSQAYFPPRADCANCLGNDMEWKAIEGNGTIATFTHTMYAPTGFEAEAPYTIVVAEFGDVKVLGRMSKSVPVESLSVGMSVKVEVVKLPDGQVTYEFLPA</sequence>
<dbReference type="EMBL" id="JAKOAV010000001">
    <property type="protein sequence ID" value="MDF9406876.1"/>
    <property type="molecule type" value="Genomic_DNA"/>
</dbReference>
<reference evidence="3" key="1">
    <citation type="submission" date="2022-02" db="EMBL/GenBank/DDBJ databases">
        <authorList>
            <person name="Leng L."/>
        </authorList>
    </citation>
    <scope>NUCLEOTIDE SEQUENCE</scope>
    <source>
        <strain evidence="3">JI</strain>
    </source>
</reference>